<feature type="transmembrane region" description="Helical" evidence="5">
    <location>
        <begin position="77"/>
        <end position="97"/>
    </location>
</feature>
<evidence type="ECO:0000256" key="5">
    <source>
        <dbReference type="SAM" id="Phobius"/>
    </source>
</evidence>
<gene>
    <name evidence="7" type="primary">LOC105360766</name>
</gene>
<protein>
    <submittedName>
        <fullName evidence="7">Proton-coupled folate transporter-like</fullName>
    </submittedName>
</protein>
<dbReference type="KEGG" id="csol:105360766"/>
<dbReference type="RefSeq" id="XP_011496068.1">
    <property type="nucleotide sequence ID" value="XM_011497766.1"/>
</dbReference>
<feature type="transmembrane region" description="Helical" evidence="5">
    <location>
        <begin position="109"/>
        <end position="130"/>
    </location>
</feature>
<evidence type="ECO:0000256" key="2">
    <source>
        <dbReference type="ARBA" id="ARBA00022692"/>
    </source>
</evidence>
<dbReference type="InterPro" id="IPR036259">
    <property type="entry name" value="MFS_trans_sf"/>
</dbReference>
<evidence type="ECO:0000313" key="6">
    <source>
        <dbReference type="Proteomes" id="UP000695007"/>
    </source>
</evidence>
<accession>A0AAJ6YDI5</accession>
<name>A0AAJ6YDI5_9HYME</name>
<feature type="transmembrane region" description="Helical" evidence="5">
    <location>
        <begin position="299"/>
        <end position="318"/>
    </location>
</feature>
<dbReference type="PANTHER" id="PTHR23507">
    <property type="entry name" value="ZGC:174356"/>
    <property type="match status" value="1"/>
</dbReference>
<dbReference type="GeneID" id="105360766"/>
<reference evidence="7" key="1">
    <citation type="submission" date="2025-08" db="UniProtKB">
        <authorList>
            <consortium name="RefSeq"/>
        </authorList>
    </citation>
    <scope>IDENTIFICATION</scope>
</reference>
<evidence type="ECO:0000256" key="3">
    <source>
        <dbReference type="ARBA" id="ARBA00022989"/>
    </source>
</evidence>
<comment type="subcellular location">
    <subcellularLocation>
        <location evidence="1">Membrane</location>
        <topology evidence="1">Multi-pass membrane protein</topology>
    </subcellularLocation>
</comment>
<evidence type="ECO:0000256" key="1">
    <source>
        <dbReference type="ARBA" id="ARBA00004141"/>
    </source>
</evidence>
<dbReference type="Proteomes" id="UP000695007">
    <property type="component" value="Unplaced"/>
</dbReference>
<dbReference type="GO" id="GO:0022857">
    <property type="term" value="F:transmembrane transporter activity"/>
    <property type="evidence" value="ECO:0007669"/>
    <property type="project" value="InterPro"/>
</dbReference>
<keyword evidence="4 5" id="KW-0472">Membrane</keyword>
<keyword evidence="2 5" id="KW-0812">Transmembrane</keyword>
<feature type="transmembrane region" description="Helical" evidence="5">
    <location>
        <begin position="172"/>
        <end position="196"/>
    </location>
</feature>
<feature type="transmembrane region" description="Helical" evidence="5">
    <location>
        <begin position="356"/>
        <end position="377"/>
    </location>
</feature>
<feature type="transmembrane region" description="Helical" evidence="5">
    <location>
        <begin position="330"/>
        <end position="350"/>
    </location>
</feature>
<dbReference type="GO" id="GO:0016020">
    <property type="term" value="C:membrane"/>
    <property type="evidence" value="ECO:0007669"/>
    <property type="project" value="UniProtKB-SubCell"/>
</dbReference>
<dbReference type="PANTHER" id="PTHR23507:SF39">
    <property type="entry name" value="GH23453P-RELATED"/>
    <property type="match status" value="1"/>
</dbReference>
<feature type="transmembrane region" description="Helical" evidence="5">
    <location>
        <begin position="261"/>
        <end position="287"/>
    </location>
</feature>
<proteinExistence type="predicted"/>
<feature type="transmembrane region" description="Helical" evidence="5">
    <location>
        <begin position="389"/>
        <end position="411"/>
    </location>
</feature>
<evidence type="ECO:0000313" key="7">
    <source>
        <dbReference type="RefSeq" id="XP_011496068.1"/>
    </source>
</evidence>
<evidence type="ECO:0000256" key="4">
    <source>
        <dbReference type="ARBA" id="ARBA00023136"/>
    </source>
</evidence>
<feature type="transmembrane region" description="Helical" evidence="5">
    <location>
        <begin position="136"/>
        <end position="160"/>
    </location>
</feature>
<dbReference type="SUPFAM" id="SSF103473">
    <property type="entry name" value="MFS general substrate transporter"/>
    <property type="match status" value="1"/>
</dbReference>
<dbReference type="InterPro" id="IPR011701">
    <property type="entry name" value="MFS"/>
</dbReference>
<feature type="transmembrane region" description="Helical" evidence="5">
    <location>
        <begin position="423"/>
        <end position="441"/>
    </location>
</feature>
<keyword evidence="3 5" id="KW-1133">Transmembrane helix</keyword>
<dbReference type="Pfam" id="PF07690">
    <property type="entry name" value="MFS_1"/>
    <property type="match status" value="1"/>
</dbReference>
<dbReference type="Gene3D" id="1.20.1250.20">
    <property type="entry name" value="MFS general substrate transporter like domains"/>
    <property type="match status" value="1"/>
</dbReference>
<sequence length="461" mass="52078">MEAPIPGWRRFTYMEPLAFALFFAFSVSDNVMTDFIVYRMCKSMSSLNNSECDILHENSSSKEAIIVEKLVQPHTGLILVLKSCIETIFPTIMSLFLGPWSDKNGRKPLLIFPFTGLILYYATITCLSSIDVNIYWLLLSSIPFSLLGGFPAILLTFFCYTTDISNNQNRAWHLACLDTTMFAGLLAGLFVGPMVFKQYGYIAVFSLSTLLCFLALLYSILFVKETIENDNMRTLRSVFDISLVKELFCAVTKQRNGFDRYLVWSCISAIALHIVIIEGNSSISFLFASSKLGWNITDFSIYSGTHILISIVGMLFLIKFIGSFLRLPDTFIIVLSCLSNSAACLTKGFVYKSWQMYFSSGIGMFSSTAIPMIRAIISKSVPPNDVGKTFSLTTTMEMIVPFASTPLYIFIYTRTLSQYPCPVWFLSAVLPIVIIMLAIIIEHRWRKLKNTEYTPFMNNFN</sequence>
<organism evidence="6 7">
    <name type="scientific">Ceratosolen solmsi marchali</name>
    <dbReference type="NCBI Taxonomy" id="326594"/>
    <lineage>
        <taxon>Eukaryota</taxon>
        <taxon>Metazoa</taxon>
        <taxon>Ecdysozoa</taxon>
        <taxon>Arthropoda</taxon>
        <taxon>Hexapoda</taxon>
        <taxon>Insecta</taxon>
        <taxon>Pterygota</taxon>
        <taxon>Neoptera</taxon>
        <taxon>Endopterygota</taxon>
        <taxon>Hymenoptera</taxon>
        <taxon>Apocrita</taxon>
        <taxon>Proctotrupomorpha</taxon>
        <taxon>Chalcidoidea</taxon>
        <taxon>Agaonidae</taxon>
        <taxon>Agaoninae</taxon>
        <taxon>Ceratosolen</taxon>
    </lineage>
</organism>
<keyword evidence="6" id="KW-1185">Reference proteome</keyword>
<dbReference type="AlphaFoldDB" id="A0AAJ6YDI5"/>
<feature type="transmembrane region" description="Helical" evidence="5">
    <location>
        <begin position="202"/>
        <end position="223"/>
    </location>
</feature>